<dbReference type="InterPro" id="IPR036390">
    <property type="entry name" value="WH_DNA-bd_sf"/>
</dbReference>
<dbReference type="InterPro" id="IPR036388">
    <property type="entry name" value="WH-like_DNA-bd_sf"/>
</dbReference>
<protein>
    <submittedName>
        <fullName evidence="6">HxlR family transcriptional regulator</fullName>
    </submittedName>
</protein>
<dbReference type="Pfam" id="PF01638">
    <property type="entry name" value="HxlR"/>
    <property type="match status" value="1"/>
</dbReference>
<accession>A0AAE6G3T6</accession>
<feature type="region of interest" description="Disordered" evidence="4">
    <location>
        <begin position="97"/>
        <end position="126"/>
    </location>
</feature>
<proteinExistence type="predicted"/>
<dbReference type="Proteomes" id="UP000320179">
    <property type="component" value="Chromosome"/>
</dbReference>
<feature type="domain" description="HTH hxlR-type" evidence="5">
    <location>
        <begin position="10"/>
        <end position="108"/>
    </location>
</feature>
<dbReference type="PANTHER" id="PTHR33204:SF29">
    <property type="entry name" value="TRANSCRIPTIONAL REGULATOR"/>
    <property type="match status" value="1"/>
</dbReference>
<evidence type="ECO:0000256" key="4">
    <source>
        <dbReference type="SAM" id="MobiDB-lite"/>
    </source>
</evidence>
<dbReference type="RefSeq" id="WP_140799481.1">
    <property type="nucleotide sequence ID" value="NZ_CP017173.1"/>
</dbReference>
<dbReference type="AlphaFoldDB" id="A0AAE6G3T6"/>
<evidence type="ECO:0000313" key="7">
    <source>
        <dbReference type="Proteomes" id="UP000320179"/>
    </source>
</evidence>
<dbReference type="PROSITE" id="PS51118">
    <property type="entry name" value="HTH_HXLR"/>
    <property type="match status" value="1"/>
</dbReference>
<sequence>MAKKQRAADCGLGTALTVIGGKWKPTLEWALHLGPTRFGELNRQVLGISEKVLFEQLRELEAAGVVGRAVFDSVPPKVEYSLTQTGAELSNAVHTLSEWGRNHAPRDGGAPSRPPSAIQVNHGTDR</sequence>
<evidence type="ECO:0000256" key="2">
    <source>
        <dbReference type="ARBA" id="ARBA00023125"/>
    </source>
</evidence>
<evidence type="ECO:0000259" key="5">
    <source>
        <dbReference type="PROSITE" id="PS51118"/>
    </source>
</evidence>
<dbReference type="EMBL" id="CP017174">
    <property type="protein sequence ID" value="QDE70185.1"/>
    <property type="molecule type" value="Genomic_DNA"/>
</dbReference>
<keyword evidence="2" id="KW-0238">DNA-binding</keyword>
<evidence type="ECO:0000256" key="1">
    <source>
        <dbReference type="ARBA" id="ARBA00023015"/>
    </source>
</evidence>
<dbReference type="Gene3D" id="1.10.10.10">
    <property type="entry name" value="Winged helix-like DNA-binding domain superfamily/Winged helix DNA-binding domain"/>
    <property type="match status" value="1"/>
</dbReference>
<reference evidence="6 7" key="1">
    <citation type="journal article" date="2019" name="Science">
        <title>Social genes are selection hotspots in kin groups of a soil microbe.</title>
        <authorList>
            <person name="Wielgoss S."/>
            <person name="Wolfensberger R."/>
            <person name="Sun L."/>
            <person name="Fiegna F."/>
            <person name="Velicer G.J."/>
        </authorList>
    </citation>
    <scope>NUCLEOTIDE SEQUENCE [LARGE SCALE GENOMIC DNA]</scope>
    <source>
        <strain evidence="6 7">MC3.5.9c15</strain>
    </source>
</reference>
<keyword evidence="1" id="KW-0805">Transcription regulation</keyword>
<name>A0AAE6G3T6_MYXXA</name>
<evidence type="ECO:0000256" key="3">
    <source>
        <dbReference type="ARBA" id="ARBA00023163"/>
    </source>
</evidence>
<organism evidence="6 7">
    <name type="scientific">Myxococcus xanthus</name>
    <dbReference type="NCBI Taxonomy" id="34"/>
    <lineage>
        <taxon>Bacteria</taxon>
        <taxon>Pseudomonadati</taxon>
        <taxon>Myxococcota</taxon>
        <taxon>Myxococcia</taxon>
        <taxon>Myxococcales</taxon>
        <taxon>Cystobacterineae</taxon>
        <taxon>Myxococcaceae</taxon>
        <taxon>Myxococcus</taxon>
    </lineage>
</organism>
<keyword evidence="3" id="KW-0804">Transcription</keyword>
<dbReference type="GO" id="GO:0003677">
    <property type="term" value="F:DNA binding"/>
    <property type="evidence" value="ECO:0007669"/>
    <property type="project" value="UniProtKB-KW"/>
</dbReference>
<dbReference type="SUPFAM" id="SSF46785">
    <property type="entry name" value="Winged helix' DNA-binding domain"/>
    <property type="match status" value="1"/>
</dbReference>
<gene>
    <name evidence="6" type="ORF">BHS09_26175</name>
</gene>
<dbReference type="InterPro" id="IPR002577">
    <property type="entry name" value="HTH_HxlR"/>
</dbReference>
<dbReference type="PANTHER" id="PTHR33204">
    <property type="entry name" value="TRANSCRIPTIONAL REGULATOR, MARR FAMILY"/>
    <property type="match status" value="1"/>
</dbReference>
<evidence type="ECO:0000313" key="6">
    <source>
        <dbReference type="EMBL" id="QDE70185.1"/>
    </source>
</evidence>